<dbReference type="EMBL" id="QGNW01000779">
    <property type="protein sequence ID" value="RVW62255.1"/>
    <property type="molecule type" value="Genomic_DNA"/>
</dbReference>
<evidence type="ECO:0000313" key="2">
    <source>
        <dbReference type="Proteomes" id="UP000288805"/>
    </source>
</evidence>
<protein>
    <submittedName>
        <fullName evidence="1">Uncharacterized protein</fullName>
    </submittedName>
</protein>
<sequence length="40" mass="4459">MLNRQVVKSESATIKAKGGLEVFCLNEARHKPQVGTRHKP</sequence>
<organism evidence="1 2">
    <name type="scientific">Vitis vinifera</name>
    <name type="common">Grape</name>
    <dbReference type="NCBI Taxonomy" id="29760"/>
    <lineage>
        <taxon>Eukaryota</taxon>
        <taxon>Viridiplantae</taxon>
        <taxon>Streptophyta</taxon>
        <taxon>Embryophyta</taxon>
        <taxon>Tracheophyta</taxon>
        <taxon>Spermatophyta</taxon>
        <taxon>Magnoliopsida</taxon>
        <taxon>eudicotyledons</taxon>
        <taxon>Gunneridae</taxon>
        <taxon>Pentapetalae</taxon>
        <taxon>rosids</taxon>
        <taxon>Vitales</taxon>
        <taxon>Vitaceae</taxon>
        <taxon>Viteae</taxon>
        <taxon>Vitis</taxon>
    </lineage>
</organism>
<evidence type="ECO:0000313" key="1">
    <source>
        <dbReference type="EMBL" id="RVW62255.1"/>
    </source>
</evidence>
<accession>A0A438FQP0</accession>
<name>A0A438FQP0_VITVI</name>
<dbReference type="AlphaFoldDB" id="A0A438FQP0"/>
<gene>
    <name evidence="1" type="ORF">CK203_058506</name>
</gene>
<reference evidence="1 2" key="1">
    <citation type="journal article" date="2018" name="PLoS Genet.">
        <title>Population sequencing reveals clonal diversity and ancestral inbreeding in the grapevine cultivar Chardonnay.</title>
        <authorList>
            <person name="Roach M.J."/>
            <person name="Johnson D.L."/>
            <person name="Bohlmann J."/>
            <person name="van Vuuren H.J."/>
            <person name="Jones S.J."/>
            <person name="Pretorius I.S."/>
            <person name="Schmidt S.A."/>
            <person name="Borneman A.R."/>
        </authorList>
    </citation>
    <scope>NUCLEOTIDE SEQUENCE [LARGE SCALE GENOMIC DNA]</scope>
    <source>
        <strain evidence="2">cv. Chardonnay</strain>
        <tissue evidence="1">Leaf</tissue>
    </source>
</reference>
<comment type="caution">
    <text evidence="1">The sequence shown here is derived from an EMBL/GenBank/DDBJ whole genome shotgun (WGS) entry which is preliminary data.</text>
</comment>
<dbReference type="Proteomes" id="UP000288805">
    <property type="component" value="Unassembled WGS sequence"/>
</dbReference>
<proteinExistence type="predicted"/>